<gene>
    <name evidence="1" type="primary">amdA</name>
    <name evidence="1" type="ORF">I598_1233</name>
</gene>
<evidence type="ECO:0000313" key="1">
    <source>
        <dbReference type="EMBL" id="ANC30794.1"/>
    </source>
</evidence>
<dbReference type="KEGG" id="ido:I598_1233"/>
<dbReference type="Gene3D" id="2.60.120.580">
    <property type="entry name" value="Acetamidase/Formamidase-like domains"/>
    <property type="match status" value="2"/>
</dbReference>
<evidence type="ECO:0000313" key="2">
    <source>
        <dbReference type="Proteomes" id="UP000076794"/>
    </source>
</evidence>
<name>A0A161IGS6_9MICO</name>
<dbReference type="Gene3D" id="3.10.28.20">
    <property type="entry name" value="Acetamidase/Formamidase-like domains"/>
    <property type="match status" value="1"/>
</dbReference>
<dbReference type="PANTHER" id="PTHR31891">
    <property type="entry name" value="FORMAMIDASE C869.04-RELATED"/>
    <property type="match status" value="1"/>
</dbReference>
<dbReference type="EC" id="3.5.1.-" evidence="1"/>
<protein>
    <submittedName>
        <fullName evidence="1">Acetamidase</fullName>
        <ecNumber evidence="1">3.5.1.-</ecNumber>
    </submittedName>
</protein>
<dbReference type="Proteomes" id="UP000076794">
    <property type="component" value="Chromosome"/>
</dbReference>
<dbReference type="InterPro" id="IPR004304">
    <property type="entry name" value="FmdA_AmdA"/>
</dbReference>
<keyword evidence="2" id="KW-1185">Reference proteome</keyword>
<dbReference type="PATRIC" id="fig|1300344.3.peg.1234"/>
<dbReference type="AlphaFoldDB" id="A0A161IGS6"/>
<dbReference type="STRING" id="1300344.I598_1233"/>
<reference evidence="1 2" key="1">
    <citation type="submission" date="2016-01" db="EMBL/GenBank/DDBJ databases">
        <title>Complete genome sequence of a soil Actinobacterium, Isoptericola dokdonensis DS-3.</title>
        <authorList>
            <person name="Kwon S.-K."/>
            <person name="Kim J.F."/>
        </authorList>
    </citation>
    <scope>NUCLEOTIDE SEQUENCE [LARGE SCALE GENOMIC DNA]</scope>
    <source>
        <strain evidence="1 2">DS-3</strain>
    </source>
</reference>
<sequence>MPTPILQPHPGTVPGDHYLPATPATVLWGRLPCASDAPVLTVAPGETVTIDTISHEGILEDQGKDPAAWFARHGVPREQVLDDAVEIAGSLARDPGVDGPHVVTGPVRVAGARPGDLLRITVEELALRVPYGVISNRHGKGALPGELPRTPGTVSVFCPVAERDGRLVGTLPVTEGGPRVVEFPLAPFLGTMGVAVEGGDRPHSVPPGAHGGNIDIRLLTEGSVLYLPVQVDGALAYVGDPHFAQGDGEVALTALEGSLRATLRFDVVPRAEALAEFGDVLGPLVRADGYLVPTGMDPDLDEAMRRAVRASLALIQARWGLDEHLAYAYLSAATDFDVSQVVDVVCGVHARIREADFEGVAR</sequence>
<organism evidence="1 2">
    <name type="scientific">Isoptericola dokdonensis DS-3</name>
    <dbReference type="NCBI Taxonomy" id="1300344"/>
    <lineage>
        <taxon>Bacteria</taxon>
        <taxon>Bacillati</taxon>
        <taxon>Actinomycetota</taxon>
        <taxon>Actinomycetes</taxon>
        <taxon>Micrococcales</taxon>
        <taxon>Promicromonosporaceae</taxon>
        <taxon>Isoptericola</taxon>
    </lineage>
</organism>
<dbReference type="EMBL" id="CP014209">
    <property type="protein sequence ID" value="ANC30794.1"/>
    <property type="molecule type" value="Genomic_DNA"/>
</dbReference>
<dbReference type="Pfam" id="PF03069">
    <property type="entry name" value="FmdA_AmdA"/>
    <property type="match status" value="1"/>
</dbReference>
<keyword evidence="1" id="KW-0378">Hydrolase</keyword>
<accession>A0A161IGS6</accession>
<dbReference type="RefSeq" id="WP_068205034.1">
    <property type="nucleotide sequence ID" value="NZ_CP014209.1"/>
</dbReference>
<dbReference type="SUPFAM" id="SSF141130">
    <property type="entry name" value="Acetamidase/Formamidase-like"/>
    <property type="match status" value="1"/>
</dbReference>
<proteinExistence type="predicted"/>
<dbReference type="OrthoDB" id="9785236at2"/>
<dbReference type="GO" id="GO:0016811">
    <property type="term" value="F:hydrolase activity, acting on carbon-nitrogen (but not peptide) bonds, in linear amides"/>
    <property type="evidence" value="ECO:0007669"/>
    <property type="project" value="InterPro"/>
</dbReference>
<dbReference type="PANTHER" id="PTHR31891:SF1">
    <property type="entry name" value="FORMAMIDASE C869.04-RELATED"/>
    <property type="match status" value="1"/>
</dbReference>